<dbReference type="Pfam" id="PF00078">
    <property type="entry name" value="RVT_1"/>
    <property type="match status" value="1"/>
</dbReference>
<keyword evidence="3" id="KW-1185">Reference proteome</keyword>
<dbReference type="Proteomes" id="UP000604046">
    <property type="component" value="Unassembled WGS sequence"/>
</dbReference>
<reference evidence="2" key="1">
    <citation type="submission" date="2021-02" db="EMBL/GenBank/DDBJ databases">
        <authorList>
            <person name="Dougan E. K."/>
            <person name="Rhodes N."/>
            <person name="Thang M."/>
            <person name="Chan C."/>
        </authorList>
    </citation>
    <scope>NUCLEOTIDE SEQUENCE</scope>
</reference>
<feature type="domain" description="Reverse transcriptase" evidence="1">
    <location>
        <begin position="1"/>
        <end position="232"/>
    </location>
</feature>
<dbReference type="InterPro" id="IPR000477">
    <property type="entry name" value="RT_dom"/>
</dbReference>
<gene>
    <name evidence="2" type="primary">pol</name>
    <name evidence="2" type="ORF">SNAT2548_LOCUS15586</name>
</gene>
<evidence type="ECO:0000259" key="1">
    <source>
        <dbReference type="PROSITE" id="PS50878"/>
    </source>
</evidence>
<dbReference type="SUPFAM" id="SSF56672">
    <property type="entry name" value="DNA/RNA polymerases"/>
    <property type="match status" value="1"/>
</dbReference>
<evidence type="ECO:0000313" key="2">
    <source>
        <dbReference type="EMBL" id="CAE7295982.1"/>
    </source>
</evidence>
<dbReference type="OrthoDB" id="4927418at2759"/>
<proteinExistence type="predicted"/>
<organism evidence="2 3">
    <name type="scientific">Symbiodinium natans</name>
    <dbReference type="NCBI Taxonomy" id="878477"/>
    <lineage>
        <taxon>Eukaryota</taxon>
        <taxon>Sar</taxon>
        <taxon>Alveolata</taxon>
        <taxon>Dinophyceae</taxon>
        <taxon>Suessiales</taxon>
        <taxon>Symbiodiniaceae</taxon>
        <taxon>Symbiodinium</taxon>
    </lineage>
</organism>
<protein>
    <submittedName>
        <fullName evidence="2">Pol protein</fullName>
    </submittedName>
</protein>
<dbReference type="InterPro" id="IPR043502">
    <property type="entry name" value="DNA/RNA_pol_sf"/>
</dbReference>
<dbReference type="PROSITE" id="PS50878">
    <property type="entry name" value="RT_POL"/>
    <property type="match status" value="1"/>
</dbReference>
<comment type="caution">
    <text evidence="2">The sequence shown here is derived from an EMBL/GenBank/DDBJ whole genome shotgun (WGS) entry which is preliminary data.</text>
</comment>
<evidence type="ECO:0000313" key="3">
    <source>
        <dbReference type="Proteomes" id="UP000604046"/>
    </source>
</evidence>
<accession>A0A812NG73</accession>
<dbReference type="AlphaFoldDB" id="A0A812NG73"/>
<name>A0A812NG73_9DINO</name>
<sequence>MRAALGLGRMDALRKPTGGTRGLVIGDFLRRLIARTLAQQFAPSLEEACRPHQYALGNRAGLDALVDHVQARCALDPTLTVVSLDASAAFDGISRQAILHELRHLPEAAALLPFARLWLGRPSSFVWQQGSTTRRITQAEGVEQGDPLSTALFCLGLRPALRDLQREIREDLGERIVAYLDDVTILASPQRALHLVQRFESLLARHMQLRLNLAKTALWNEASPPLVSRLAA</sequence>
<dbReference type="EMBL" id="CAJNDS010002002">
    <property type="protein sequence ID" value="CAE7295982.1"/>
    <property type="molecule type" value="Genomic_DNA"/>
</dbReference>